<protein>
    <submittedName>
        <fullName evidence="2">Uracil-DNA glycosylase family protein</fullName>
    </submittedName>
</protein>
<dbReference type="PANTHER" id="PTHR42160">
    <property type="entry name" value="URACIL-DNA GLYCOSYLASE SUPERFAMILY PROTEIN"/>
    <property type="match status" value="1"/>
</dbReference>
<dbReference type="Proteomes" id="UP001449225">
    <property type="component" value="Unassembled WGS sequence"/>
</dbReference>
<dbReference type="Gene3D" id="3.40.470.10">
    <property type="entry name" value="Uracil-DNA glycosylase-like domain"/>
    <property type="match status" value="1"/>
</dbReference>
<evidence type="ECO:0000259" key="1">
    <source>
        <dbReference type="SMART" id="SM00986"/>
    </source>
</evidence>
<dbReference type="Pfam" id="PF03167">
    <property type="entry name" value="UDG"/>
    <property type="match status" value="1"/>
</dbReference>
<accession>A0ABU9TVD7</accession>
<sequence>MKGFESLLAEVRACERCRESLPLEPRPVLQLDPESRILIVGQAPGKRAHASGIPFDDASGNRLRAWLGVSRDAFYDPKKFAILPMGFCYPGKGPSGDLPPRPECALAWRERLLGCLKKVELTIVIGQYAMAYHFPSERRSVTAHVQAWEDCWPTVVPLPHPSPRNNRWLLNNPWFEVDLLPKLKARVAEVLAK</sequence>
<organism evidence="2 3">
    <name type="scientific">Neptuniibacter pectenicola</name>
    <dbReference type="NCBI Taxonomy" id="1806669"/>
    <lineage>
        <taxon>Bacteria</taxon>
        <taxon>Pseudomonadati</taxon>
        <taxon>Pseudomonadota</taxon>
        <taxon>Gammaproteobacteria</taxon>
        <taxon>Oceanospirillales</taxon>
        <taxon>Oceanospirillaceae</taxon>
        <taxon>Neptuniibacter</taxon>
    </lineage>
</organism>
<evidence type="ECO:0000313" key="3">
    <source>
        <dbReference type="Proteomes" id="UP001449225"/>
    </source>
</evidence>
<evidence type="ECO:0000313" key="2">
    <source>
        <dbReference type="EMBL" id="MEM5537683.1"/>
    </source>
</evidence>
<dbReference type="InterPro" id="IPR005122">
    <property type="entry name" value="Uracil-DNA_glycosylase-like"/>
</dbReference>
<dbReference type="EMBL" id="JBBMRA010000017">
    <property type="protein sequence ID" value="MEM5537683.1"/>
    <property type="molecule type" value="Genomic_DNA"/>
</dbReference>
<name>A0ABU9TVD7_9GAMM</name>
<dbReference type="CDD" id="cd10033">
    <property type="entry name" value="UDG_like"/>
    <property type="match status" value="1"/>
</dbReference>
<dbReference type="SUPFAM" id="SSF52141">
    <property type="entry name" value="Uracil-DNA glycosylase-like"/>
    <property type="match status" value="1"/>
</dbReference>
<dbReference type="PANTHER" id="PTHR42160:SF1">
    <property type="entry name" value="URACIL-DNA GLYCOSYLASE SUPERFAMILY PROTEIN"/>
    <property type="match status" value="1"/>
</dbReference>
<comment type="caution">
    <text evidence="2">The sequence shown here is derived from an EMBL/GenBank/DDBJ whole genome shotgun (WGS) entry which is preliminary data.</text>
</comment>
<dbReference type="RefSeq" id="WP_339892531.1">
    <property type="nucleotide sequence ID" value="NZ_CAXBCE010000055.1"/>
</dbReference>
<dbReference type="SMART" id="SM00986">
    <property type="entry name" value="UDG"/>
    <property type="match status" value="1"/>
</dbReference>
<gene>
    <name evidence="2" type="ORF">WNY58_14940</name>
</gene>
<keyword evidence="3" id="KW-1185">Reference proteome</keyword>
<proteinExistence type="predicted"/>
<feature type="domain" description="Uracil-DNA glycosylase-like" evidence="1">
    <location>
        <begin position="28"/>
        <end position="184"/>
    </location>
</feature>
<dbReference type="SMART" id="SM00987">
    <property type="entry name" value="UreE_C"/>
    <property type="match status" value="1"/>
</dbReference>
<reference evidence="2 3" key="1">
    <citation type="submission" date="2024-03" db="EMBL/GenBank/DDBJ databases">
        <title>Community enrichment and isolation of bacterial strains for fucoidan degradation.</title>
        <authorList>
            <person name="Sichert A."/>
        </authorList>
    </citation>
    <scope>NUCLEOTIDE SEQUENCE [LARGE SCALE GENOMIC DNA]</scope>
    <source>
        <strain evidence="2 3">AS76</strain>
    </source>
</reference>
<dbReference type="InterPro" id="IPR047124">
    <property type="entry name" value="HI_0220.2"/>
</dbReference>
<dbReference type="InterPro" id="IPR036895">
    <property type="entry name" value="Uracil-DNA_glycosylase-like_sf"/>
</dbReference>